<dbReference type="OrthoDB" id="2758521at2759"/>
<keyword evidence="1" id="KW-0472">Membrane</keyword>
<accession>A0A9P6EGD6</accession>
<protein>
    <submittedName>
        <fullName evidence="2">Uncharacterized protein</fullName>
    </submittedName>
</protein>
<evidence type="ECO:0000256" key="1">
    <source>
        <dbReference type="SAM" id="Phobius"/>
    </source>
</evidence>
<reference evidence="2" key="1">
    <citation type="submission" date="2020-11" db="EMBL/GenBank/DDBJ databases">
        <authorList>
            <consortium name="DOE Joint Genome Institute"/>
            <person name="Ahrendt S."/>
            <person name="Riley R."/>
            <person name="Andreopoulos W."/>
            <person name="Labutti K."/>
            <person name="Pangilinan J."/>
            <person name="Ruiz-Duenas F.J."/>
            <person name="Barrasa J.M."/>
            <person name="Sanchez-Garcia M."/>
            <person name="Camarero S."/>
            <person name="Miyauchi S."/>
            <person name="Serrano A."/>
            <person name="Linde D."/>
            <person name="Babiker R."/>
            <person name="Drula E."/>
            <person name="Ayuso-Fernandez I."/>
            <person name="Pacheco R."/>
            <person name="Padilla G."/>
            <person name="Ferreira P."/>
            <person name="Barriuso J."/>
            <person name="Kellner H."/>
            <person name="Castanera R."/>
            <person name="Alfaro M."/>
            <person name="Ramirez L."/>
            <person name="Pisabarro A.G."/>
            <person name="Kuo A."/>
            <person name="Tritt A."/>
            <person name="Lipzen A."/>
            <person name="He G."/>
            <person name="Yan M."/>
            <person name="Ng V."/>
            <person name="Cullen D."/>
            <person name="Martin F."/>
            <person name="Rosso M.-N."/>
            <person name="Henrissat B."/>
            <person name="Hibbett D."/>
            <person name="Martinez A.T."/>
            <person name="Grigoriev I.V."/>
        </authorList>
    </citation>
    <scope>NUCLEOTIDE SEQUENCE</scope>
    <source>
        <strain evidence="2">CBS 506.95</strain>
    </source>
</reference>
<dbReference type="Proteomes" id="UP000807306">
    <property type="component" value="Unassembled WGS sequence"/>
</dbReference>
<dbReference type="EMBL" id="MU157853">
    <property type="protein sequence ID" value="KAF9528402.1"/>
    <property type="molecule type" value="Genomic_DNA"/>
</dbReference>
<dbReference type="Gene3D" id="2.60.120.260">
    <property type="entry name" value="Galactose-binding domain-like"/>
    <property type="match status" value="1"/>
</dbReference>
<gene>
    <name evidence="2" type="ORF">CPB83DRAFT_346767</name>
</gene>
<keyword evidence="3" id="KW-1185">Reference proteome</keyword>
<organism evidence="2 3">
    <name type="scientific">Crepidotus variabilis</name>
    <dbReference type="NCBI Taxonomy" id="179855"/>
    <lineage>
        <taxon>Eukaryota</taxon>
        <taxon>Fungi</taxon>
        <taxon>Dikarya</taxon>
        <taxon>Basidiomycota</taxon>
        <taxon>Agaricomycotina</taxon>
        <taxon>Agaricomycetes</taxon>
        <taxon>Agaricomycetidae</taxon>
        <taxon>Agaricales</taxon>
        <taxon>Agaricineae</taxon>
        <taxon>Crepidotaceae</taxon>
        <taxon>Crepidotus</taxon>
    </lineage>
</organism>
<proteinExistence type="predicted"/>
<feature type="transmembrane region" description="Helical" evidence="1">
    <location>
        <begin position="126"/>
        <end position="148"/>
    </location>
</feature>
<evidence type="ECO:0000313" key="2">
    <source>
        <dbReference type="EMBL" id="KAF9528402.1"/>
    </source>
</evidence>
<sequence length="151" mass="16504">MDSISITMEFKGVAIWVYFILSNYVGERVTTLTLANFTLDERSPVFYQHHPNQSTTTLYNQSVYSRTELANNNHTLRISTSGVDGQVFVSFYYAIYTHVNFEAGSSPSSQSGDHKPASTNTTTTSGISGIVGGIVGGTGVVVLAIFLIRRH</sequence>
<keyword evidence="1" id="KW-0812">Transmembrane</keyword>
<comment type="caution">
    <text evidence="2">The sequence shown here is derived from an EMBL/GenBank/DDBJ whole genome shotgun (WGS) entry which is preliminary data.</text>
</comment>
<evidence type="ECO:0000313" key="3">
    <source>
        <dbReference type="Proteomes" id="UP000807306"/>
    </source>
</evidence>
<name>A0A9P6EGD6_9AGAR</name>
<keyword evidence="1" id="KW-1133">Transmembrane helix</keyword>
<dbReference type="AlphaFoldDB" id="A0A9P6EGD6"/>